<proteinExistence type="predicted"/>
<dbReference type="EMBL" id="CP093547">
    <property type="protein sequence ID" value="UNP28812.1"/>
    <property type="molecule type" value="Genomic_DNA"/>
</dbReference>
<dbReference type="RefSeq" id="WP_057944361.1">
    <property type="nucleotide sequence ID" value="NZ_CP011131.1"/>
</dbReference>
<evidence type="ECO:0000313" key="1">
    <source>
        <dbReference type="EMBL" id="UNP28812.1"/>
    </source>
</evidence>
<sequence>MSRETEAASGSGDVWLVYDGECPLCNAYCKHARVSEAVGRLHLVDAREPGALMDEITAAGLDIDQGMVLKFENVMYYGPEAIRMLTLLSTPSGYFNRISYWFFGGTKRARIFYPLSKAVRNLVLKLLGIRYIDNLKTAAGSPPANAR</sequence>
<gene>
    <name evidence="1" type="ORF">MOV92_20390</name>
</gene>
<protein>
    <submittedName>
        <fullName evidence="1">DUF393 domain-containing protein</fullName>
    </submittedName>
</protein>
<dbReference type="Proteomes" id="UP000829194">
    <property type="component" value="Chromosome"/>
</dbReference>
<organism evidence="1 2">
    <name type="scientific">Lysobacter gummosus</name>
    <dbReference type="NCBI Taxonomy" id="262324"/>
    <lineage>
        <taxon>Bacteria</taxon>
        <taxon>Pseudomonadati</taxon>
        <taxon>Pseudomonadota</taxon>
        <taxon>Gammaproteobacteria</taxon>
        <taxon>Lysobacterales</taxon>
        <taxon>Lysobacteraceae</taxon>
        <taxon>Lysobacter</taxon>
    </lineage>
</organism>
<keyword evidence="2" id="KW-1185">Reference proteome</keyword>
<dbReference type="Pfam" id="PF04134">
    <property type="entry name" value="DCC1-like"/>
    <property type="match status" value="1"/>
</dbReference>
<dbReference type="InterPro" id="IPR007263">
    <property type="entry name" value="DCC1-like"/>
</dbReference>
<reference evidence="1 2" key="1">
    <citation type="submission" date="2022-03" db="EMBL/GenBank/DDBJ databases">
        <title>Complete genome sequence of Lysobacter capsici VKM B-2533 and Lysobacter gummosus 10.1.1, promising sources of lytic agents.</title>
        <authorList>
            <person name="Tarlachkov S.V."/>
            <person name="Kudryakova I.V."/>
            <person name="Afoshin A.S."/>
            <person name="Leontyevskaya E.A."/>
            <person name="Leontyevskaya N.V."/>
        </authorList>
    </citation>
    <scope>NUCLEOTIDE SEQUENCE [LARGE SCALE GENOMIC DNA]</scope>
    <source>
        <strain evidence="1 2">10.1.1</strain>
    </source>
</reference>
<name>A0ABY3XCZ3_9GAMM</name>
<accession>A0ABY3XCZ3</accession>
<evidence type="ECO:0000313" key="2">
    <source>
        <dbReference type="Proteomes" id="UP000829194"/>
    </source>
</evidence>